<dbReference type="Gene3D" id="3.10.620.30">
    <property type="match status" value="1"/>
</dbReference>
<dbReference type="InterPro" id="IPR002931">
    <property type="entry name" value="Transglutaminase-like"/>
</dbReference>
<feature type="transmembrane region" description="Helical" evidence="2">
    <location>
        <begin position="82"/>
        <end position="100"/>
    </location>
</feature>
<organism evidence="4 5">
    <name type="scientific">Stenomitos frigidus ULC18</name>
    <dbReference type="NCBI Taxonomy" id="2107698"/>
    <lineage>
        <taxon>Bacteria</taxon>
        <taxon>Bacillati</taxon>
        <taxon>Cyanobacteriota</taxon>
        <taxon>Cyanophyceae</taxon>
        <taxon>Leptolyngbyales</taxon>
        <taxon>Leptolyngbyaceae</taxon>
        <taxon>Stenomitos</taxon>
    </lineage>
</organism>
<feature type="region of interest" description="Disordered" evidence="1">
    <location>
        <begin position="156"/>
        <end position="199"/>
    </location>
</feature>
<dbReference type="PANTHER" id="PTHR46333:SF2">
    <property type="entry name" value="CYTOKINESIS PROTEIN 3"/>
    <property type="match status" value="1"/>
</dbReference>
<dbReference type="OrthoDB" id="9788327at2"/>
<dbReference type="PANTHER" id="PTHR46333">
    <property type="entry name" value="CYTOKINESIS PROTEIN 3"/>
    <property type="match status" value="1"/>
</dbReference>
<evidence type="ECO:0000313" key="4">
    <source>
        <dbReference type="EMBL" id="PSB33685.1"/>
    </source>
</evidence>
<sequence>MRFLLLDLPARLLKGLLILLVFLTPVLGVWLASSLVAYTNGPTWLAVGSGVLLFPLLPIAWDLRGRKRRQHKPQILTWGDRVILRTLLLNLLFLTCLLALRPQTSFLALSTRGDWMLEGQRGPQVEWVRRSLFQLANELEWLYLAVHQNPYKQYADTNTIRPAPQPTAPPSTQPTPHTEPAPQAQKTPPPTPTNPTAQPATLWTTNAALHPAVANMPASVETSIAAVAQYLAQQEHDPFLRVKALHDYVADRIAYDAPAFFGQAPRPPQDAETVFRTRKAVCAGYAKLLEALGQAIGEEIVYVVGDSRSQSSDLNGGSHAWNAAKLAGNWYLIDATWDSGYVNGSSFTKQYGTSYLFTPPAVMVVSHFPDDAAWQLLPQPLSRGDFFRQPMLRPGFFAQGLKLLSPTRSQTDVQGNAVIQLENPRQRWLMASYSAKGSQQAEHCVEQTSQGTQLSCPLPGTGTYEVQLFTGDQQYGHYESVGQLEFNKG</sequence>
<dbReference type="AlphaFoldDB" id="A0A2T1ELV4"/>
<dbReference type="InterPro" id="IPR038765">
    <property type="entry name" value="Papain-like_cys_pep_sf"/>
</dbReference>
<gene>
    <name evidence="4" type="ORF">C7B82_04160</name>
</gene>
<dbReference type="RefSeq" id="WP_106255046.1">
    <property type="nucleotide sequence ID" value="NZ_CAWNSW010000080.1"/>
</dbReference>
<dbReference type="GO" id="GO:0005737">
    <property type="term" value="C:cytoplasm"/>
    <property type="evidence" value="ECO:0007669"/>
    <property type="project" value="TreeGrafter"/>
</dbReference>
<comment type="caution">
    <text evidence="4">The sequence shown here is derived from an EMBL/GenBank/DDBJ whole genome shotgun (WGS) entry which is preliminary data.</text>
</comment>
<reference evidence="5" key="1">
    <citation type="submission" date="2018-02" db="EMBL/GenBank/DDBJ databases">
        <authorList>
            <person name="Moore K."/>
            <person name="Momper L."/>
        </authorList>
    </citation>
    <scope>NUCLEOTIDE SEQUENCE [LARGE SCALE GENOMIC DNA]</scope>
    <source>
        <strain evidence="5">ULC18</strain>
    </source>
</reference>
<keyword evidence="5" id="KW-1185">Reference proteome</keyword>
<proteinExistence type="predicted"/>
<protein>
    <submittedName>
        <fullName evidence="4">Transglutaminase</fullName>
    </submittedName>
</protein>
<dbReference type="Proteomes" id="UP000239576">
    <property type="component" value="Unassembled WGS sequence"/>
</dbReference>
<dbReference type="Pfam" id="PF01841">
    <property type="entry name" value="Transglut_core"/>
    <property type="match status" value="1"/>
</dbReference>
<dbReference type="InterPro" id="IPR056564">
    <property type="entry name" value="Ig-like_KY"/>
</dbReference>
<keyword evidence="2" id="KW-1133">Transmembrane helix</keyword>
<feature type="transmembrane region" description="Helical" evidence="2">
    <location>
        <begin position="44"/>
        <end position="61"/>
    </location>
</feature>
<feature type="transmembrane region" description="Helical" evidence="2">
    <location>
        <begin position="12"/>
        <end position="32"/>
    </location>
</feature>
<evidence type="ECO:0000313" key="5">
    <source>
        <dbReference type="Proteomes" id="UP000239576"/>
    </source>
</evidence>
<reference evidence="4 5" key="2">
    <citation type="submission" date="2018-03" db="EMBL/GenBank/DDBJ databases">
        <title>The ancient ancestry and fast evolution of plastids.</title>
        <authorList>
            <person name="Moore K.R."/>
            <person name="Magnabosco C."/>
            <person name="Momper L."/>
            <person name="Gold D.A."/>
            <person name="Bosak T."/>
            <person name="Fournier G.P."/>
        </authorList>
    </citation>
    <scope>NUCLEOTIDE SEQUENCE [LARGE SCALE GENOMIC DNA]</scope>
    <source>
        <strain evidence="4 5">ULC18</strain>
    </source>
</reference>
<keyword evidence="2" id="KW-0812">Transmembrane</keyword>
<feature type="compositionally biased region" description="Pro residues" evidence="1">
    <location>
        <begin position="163"/>
        <end position="179"/>
    </location>
</feature>
<accession>A0A2T1ELV4</accession>
<dbReference type="InterPro" id="IPR052557">
    <property type="entry name" value="CAP/Cytokinesis_protein"/>
</dbReference>
<evidence type="ECO:0000256" key="2">
    <source>
        <dbReference type="SAM" id="Phobius"/>
    </source>
</evidence>
<evidence type="ECO:0000256" key="1">
    <source>
        <dbReference type="SAM" id="MobiDB-lite"/>
    </source>
</evidence>
<evidence type="ECO:0000259" key="3">
    <source>
        <dbReference type="SMART" id="SM00460"/>
    </source>
</evidence>
<dbReference type="EMBL" id="PVWK01000017">
    <property type="protein sequence ID" value="PSB33685.1"/>
    <property type="molecule type" value="Genomic_DNA"/>
</dbReference>
<keyword evidence="2" id="KW-0472">Membrane</keyword>
<name>A0A2T1ELV4_9CYAN</name>
<feature type="domain" description="Transglutaminase-like" evidence="3">
    <location>
        <begin position="274"/>
        <end position="337"/>
    </location>
</feature>
<dbReference type="SUPFAM" id="SSF54001">
    <property type="entry name" value="Cysteine proteinases"/>
    <property type="match status" value="1"/>
</dbReference>
<dbReference type="Pfam" id="PF23265">
    <property type="entry name" value="Ig-like_KY"/>
    <property type="match status" value="1"/>
</dbReference>
<dbReference type="SMART" id="SM00460">
    <property type="entry name" value="TGc"/>
    <property type="match status" value="1"/>
</dbReference>